<sequence>MSHPFESGGASPTDERWWFIYYRVNIADMAAAVAMAREGQRALCSTQPGLSASLMQRPSSAASADGSPQMTLLETYRAALDWPADRVAALPAQIETTVGQRLNAWLQSPRHLEVFEPCV</sequence>
<dbReference type="Proteomes" id="UP001371218">
    <property type="component" value="Unassembled WGS sequence"/>
</dbReference>
<dbReference type="RefSeq" id="WP_341428401.1">
    <property type="nucleotide sequence ID" value="NZ_JBBUTG010000023.1"/>
</dbReference>
<gene>
    <name evidence="1" type="ORF">AACH06_24400</name>
</gene>
<evidence type="ECO:0000313" key="2">
    <source>
        <dbReference type="Proteomes" id="UP001371218"/>
    </source>
</evidence>
<reference evidence="1 2" key="1">
    <citation type="submission" date="2024-04" db="EMBL/GenBank/DDBJ databases">
        <title>Novel species of the genus Ideonella isolated from streams.</title>
        <authorList>
            <person name="Lu H."/>
        </authorList>
    </citation>
    <scope>NUCLEOTIDE SEQUENCE [LARGE SCALE GENOMIC DNA]</scope>
    <source>
        <strain evidence="1 2">DXS29W</strain>
    </source>
</reference>
<dbReference type="EMBL" id="JBBUTG010000023">
    <property type="protein sequence ID" value="MEK8033979.1"/>
    <property type="molecule type" value="Genomic_DNA"/>
</dbReference>
<comment type="caution">
    <text evidence="1">The sequence shown here is derived from an EMBL/GenBank/DDBJ whole genome shotgun (WGS) entry which is preliminary data.</text>
</comment>
<proteinExistence type="predicted"/>
<accession>A0ABU9BW49</accession>
<dbReference type="Pfam" id="PF16290">
    <property type="entry name" value="DUF4936"/>
    <property type="match status" value="1"/>
</dbReference>
<evidence type="ECO:0000313" key="1">
    <source>
        <dbReference type="EMBL" id="MEK8033979.1"/>
    </source>
</evidence>
<dbReference type="InterPro" id="IPR032556">
    <property type="entry name" value="DUF4936"/>
</dbReference>
<organism evidence="1 2">
    <name type="scientific">Ideonella lacteola</name>
    <dbReference type="NCBI Taxonomy" id="2984193"/>
    <lineage>
        <taxon>Bacteria</taxon>
        <taxon>Pseudomonadati</taxon>
        <taxon>Pseudomonadota</taxon>
        <taxon>Betaproteobacteria</taxon>
        <taxon>Burkholderiales</taxon>
        <taxon>Sphaerotilaceae</taxon>
        <taxon>Ideonella</taxon>
    </lineage>
</organism>
<protein>
    <submittedName>
        <fullName evidence="1">DUF4936 family protein</fullName>
    </submittedName>
</protein>
<keyword evidence="2" id="KW-1185">Reference proteome</keyword>
<name>A0ABU9BW49_9BURK</name>